<gene>
    <name evidence="1" type="ORF">EVAR_24273_1</name>
</gene>
<dbReference type="EMBL" id="BGZK01000329">
    <property type="protein sequence ID" value="GBP37141.1"/>
    <property type="molecule type" value="Genomic_DNA"/>
</dbReference>
<name>A0A4C1VE46_EUMVA</name>
<protein>
    <submittedName>
        <fullName evidence="1">Uncharacterized protein</fullName>
    </submittedName>
</protein>
<sequence>MVERETHISGISDIAALRGIPDRDYGRAWARLTSSCKRLGSHLRLRITLSRATPPASLYFLSITSSLFHQPTSPSIRYSILTQEVGNAPMISRELRVSMDGGDQLPFRGSHCVSP</sequence>
<dbReference type="Proteomes" id="UP000299102">
    <property type="component" value="Unassembled WGS sequence"/>
</dbReference>
<accession>A0A4C1VE46</accession>
<comment type="caution">
    <text evidence="1">The sequence shown here is derived from an EMBL/GenBank/DDBJ whole genome shotgun (WGS) entry which is preliminary data.</text>
</comment>
<reference evidence="1 2" key="1">
    <citation type="journal article" date="2019" name="Commun. Biol.">
        <title>The bagworm genome reveals a unique fibroin gene that provides high tensile strength.</title>
        <authorList>
            <person name="Kono N."/>
            <person name="Nakamura H."/>
            <person name="Ohtoshi R."/>
            <person name="Tomita M."/>
            <person name="Numata K."/>
            <person name="Arakawa K."/>
        </authorList>
    </citation>
    <scope>NUCLEOTIDE SEQUENCE [LARGE SCALE GENOMIC DNA]</scope>
</reference>
<proteinExistence type="predicted"/>
<organism evidence="1 2">
    <name type="scientific">Eumeta variegata</name>
    <name type="common">Bagworm moth</name>
    <name type="synonym">Eumeta japonica</name>
    <dbReference type="NCBI Taxonomy" id="151549"/>
    <lineage>
        <taxon>Eukaryota</taxon>
        <taxon>Metazoa</taxon>
        <taxon>Ecdysozoa</taxon>
        <taxon>Arthropoda</taxon>
        <taxon>Hexapoda</taxon>
        <taxon>Insecta</taxon>
        <taxon>Pterygota</taxon>
        <taxon>Neoptera</taxon>
        <taxon>Endopterygota</taxon>
        <taxon>Lepidoptera</taxon>
        <taxon>Glossata</taxon>
        <taxon>Ditrysia</taxon>
        <taxon>Tineoidea</taxon>
        <taxon>Psychidae</taxon>
        <taxon>Oiketicinae</taxon>
        <taxon>Eumeta</taxon>
    </lineage>
</organism>
<keyword evidence="2" id="KW-1185">Reference proteome</keyword>
<dbReference type="AlphaFoldDB" id="A0A4C1VE46"/>
<evidence type="ECO:0000313" key="1">
    <source>
        <dbReference type="EMBL" id="GBP37141.1"/>
    </source>
</evidence>
<evidence type="ECO:0000313" key="2">
    <source>
        <dbReference type="Proteomes" id="UP000299102"/>
    </source>
</evidence>